<name>A0ABP7DLT2_9ACTN</name>
<accession>A0ABP7DLT2</accession>
<evidence type="ECO:0000313" key="2">
    <source>
        <dbReference type="EMBL" id="GAA3706180.1"/>
    </source>
</evidence>
<proteinExistence type="predicted"/>
<reference evidence="3" key="1">
    <citation type="journal article" date="2019" name="Int. J. Syst. Evol. Microbiol.">
        <title>The Global Catalogue of Microorganisms (GCM) 10K type strain sequencing project: providing services to taxonomists for standard genome sequencing and annotation.</title>
        <authorList>
            <consortium name="The Broad Institute Genomics Platform"/>
            <consortium name="The Broad Institute Genome Sequencing Center for Infectious Disease"/>
            <person name="Wu L."/>
            <person name="Ma J."/>
        </authorList>
    </citation>
    <scope>NUCLEOTIDE SEQUENCE [LARGE SCALE GENOMIC DNA]</scope>
    <source>
        <strain evidence="3">JCM 16904</strain>
    </source>
</reference>
<organism evidence="2 3">
    <name type="scientific">Nonomuraea antimicrobica</name>
    <dbReference type="NCBI Taxonomy" id="561173"/>
    <lineage>
        <taxon>Bacteria</taxon>
        <taxon>Bacillati</taxon>
        <taxon>Actinomycetota</taxon>
        <taxon>Actinomycetes</taxon>
        <taxon>Streptosporangiales</taxon>
        <taxon>Streptosporangiaceae</taxon>
        <taxon>Nonomuraea</taxon>
    </lineage>
</organism>
<keyword evidence="1" id="KW-0472">Membrane</keyword>
<feature type="transmembrane region" description="Helical" evidence="1">
    <location>
        <begin position="53"/>
        <end position="70"/>
    </location>
</feature>
<dbReference type="Proteomes" id="UP001500902">
    <property type="component" value="Unassembled WGS sequence"/>
</dbReference>
<comment type="caution">
    <text evidence="2">The sequence shown here is derived from an EMBL/GenBank/DDBJ whole genome shotgun (WGS) entry which is preliminary data.</text>
</comment>
<keyword evidence="1" id="KW-1133">Transmembrane helix</keyword>
<protein>
    <submittedName>
        <fullName evidence="2">Uncharacterized protein</fullName>
    </submittedName>
</protein>
<evidence type="ECO:0000313" key="3">
    <source>
        <dbReference type="Proteomes" id="UP001500902"/>
    </source>
</evidence>
<sequence>MPGRALCRDRGAMRGLINFVAVIAVIQGLAGFAGRVWFDSEWGFLHRLVDLPVPAYLGVALAGVVVLIWVDSAKNRGQG</sequence>
<gene>
    <name evidence="2" type="ORF">GCM10022224_084590</name>
</gene>
<feature type="transmembrane region" description="Helical" evidence="1">
    <location>
        <begin position="12"/>
        <end position="33"/>
    </location>
</feature>
<evidence type="ECO:0000256" key="1">
    <source>
        <dbReference type="SAM" id="Phobius"/>
    </source>
</evidence>
<dbReference type="EMBL" id="BAAAZP010000187">
    <property type="protein sequence ID" value="GAA3706180.1"/>
    <property type="molecule type" value="Genomic_DNA"/>
</dbReference>
<keyword evidence="1" id="KW-0812">Transmembrane</keyword>
<keyword evidence="3" id="KW-1185">Reference proteome</keyword>